<dbReference type="HOGENOM" id="CLU_1483386_0_0_1"/>
<sequence>MKGHNANTDLILIGQWTVATECPCFEHVYGFSQCYNEAEKASIPAALMCYNNHVVGPRVVLDVSRAKESITTYCVCTVTSDTPTKFNFFNYNNYHPGTGCGSALIFSVNGEFHSKQCFVDDDQLPSSNHTDTSVDISIPHPQSTISTDYCVLIESGSYTIPVIGVGLILVFAIIIAACYNHR</sequence>
<name>K1QST3_MAGGI</name>
<reference evidence="1" key="1">
    <citation type="journal article" date="2012" name="Nature">
        <title>The oyster genome reveals stress adaptation and complexity of shell formation.</title>
        <authorList>
            <person name="Zhang G."/>
            <person name="Fang X."/>
            <person name="Guo X."/>
            <person name="Li L."/>
            <person name="Luo R."/>
            <person name="Xu F."/>
            <person name="Yang P."/>
            <person name="Zhang L."/>
            <person name="Wang X."/>
            <person name="Qi H."/>
            <person name="Xiong Z."/>
            <person name="Que H."/>
            <person name="Xie Y."/>
            <person name="Holland P.W."/>
            <person name="Paps J."/>
            <person name="Zhu Y."/>
            <person name="Wu F."/>
            <person name="Chen Y."/>
            <person name="Wang J."/>
            <person name="Peng C."/>
            <person name="Meng J."/>
            <person name="Yang L."/>
            <person name="Liu J."/>
            <person name="Wen B."/>
            <person name="Zhang N."/>
            <person name="Huang Z."/>
            <person name="Zhu Q."/>
            <person name="Feng Y."/>
            <person name="Mount A."/>
            <person name="Hedgecock D."/>
            <person name="Xu Z."/>
            <person name="Liu Y."/>
            <person name="Domazet-Loso T."/>
            <person name="Du Y."/>
            <person name="Sun X."/>
            <person name="Zhang S."/>
            <person name="Liu B."/>
            <person name="Cheng P."/>
            <person name="Jiang X."/>
            <person name="Li J."/>
            <person name="Fan D."/>
            <person name="Wang W."/>
            <person name="Fu W."/>
            <person name="Wang T."/>
            <person name="Wang B."/>
            <person name="Zhang J."/>
            <person name="Peng Z."/>
            <person name="Li Y."/>
            <person name="Li N."/>
            <person name="Wang J."/>
            <person name="Chen M."/>
            <person name="He Y."/>
            <person name="Tan F."/>
            <person name="Song X."/>
            <person name="Zheng Q."/>
            <person name="Huang R."/>
            <person name="Yang H."/>
            <person name="Du X."/>
            <person name="Chen L."/>
            <person name="Yang M."/>
            <person name="Gaffney P.M."/>
            <person name="Wang S."/>
            <person name="Luo L."/>
            <person name="She Z."/>
            <person name="Ming Y."/>
            <person name="Huang W."/>
            <person name="Zhang S."/>
            <person name="Huang B."/>
            <person name="Zhang Y."/>
            <person name="Qu T."/>
            <person name="Ni P."/>
            <person name="Miao G."/>
            <person name="Wang J."/>
            <person name="Wang Q."/>
            <person name="Steinberg C.E."/>
            <person name="Wang H."/>
            <person name="Li N."/>
            <person name="Qian L."/>
            <person name="Zhang G."/>
            <person name="Li Y."/>
            <person name="Yang H."/>
            <person name="Liu X."/>
            <person name="Wang J."/>
            <person name="Yin Y."/>
            <person name="Wang J."/>
        </authorList>
    </citation>
    <scope>NUCLEOTIDE SEQUENCE [LARGE SCALE GENOMIC DNA]</scope>
    <source>
        <strain evidence="1">05x7-T-G4-1.051#20</strain>
    </source>
</reference>
<organism evidence="1">
    <name type="scientific">Magallana gigas</name>
    <name type="common">Pacific oyster</name>
    <name type="synonym">Crassostrea gigas</name>
    <dbReference type="NCBI Taxonomy" id="29159"/>
    <lineage>
        <taxon>Eukaryota</taxon>
        <taxon>Metazoa</taxon>
        <taxon>Spiralia</taxon>
        <taxon>Lophotrochozoa</taxon>
        <taxon>Mollusca</taxon>
        <taxon>Bivalvia</taxon>
        <taxon>Autobranchia</taxon>
        <taxon>Pteriomorphia</taxon>
        <taxon>Ostreida</taxon>
        <taxon>Ostreoidea</taxon>
        <taxon>Ostreidae</taxon>
        <taxon>Magallana</taxon>
    </lineage>
</organism>
<dbReference type="EMBL" id="JH818030">
    <property type="protein sequence ID" value="EKC34284.1"/>
    <property type="molecule type" value="Genomic_DNA"/>
</dbReference>
<accession>K1QST3</accession>
<gene>
    <name evidence="1" type="ORF">CGI_10019996</name>
</gene>
<evidence type="ECO:0000313" key="1">
    <source>
        <dbReference type="EMBL" id="EKC34284.1"/>
    </source>
</evidence>
<proteinExistence type="predicted"/>
<dbReference type="AlphaFoldDB" id="K1QST3"/>
<protein>
    <submittedName>
        <fullName evidence="1">Uncharacterized protein</fullName>
    </submittedName>
</protein>
<dbReference type="InParanoid" id="K1QST3"/>